<sequence>MDSIIESSTVLGRKISVVMEDLTFAYSRPCIMDIKMGTKTYAEDTNMFKKKIRQLKDDGTTSSRYGLRITGFRTFNMASNQFFEFGKEAAERISNIESMEQKIKDFYFNGNVVRKDVVLYFIERLTLLLSWMNTQNYYRFYSSSLLFVYEGQTEQLFKADVRMIDFAHVHEIRDGGIDEGYVKGLKKLIEILTKLSH</sequence>
<dbReference type="EMBL" id="GIBP01006218">
    <property type="protein sequence ID" value="NDV35187.1"/>
    <property type="molecule type" value="Transcribed_RNA"/>
</dbReference>
<evidence type="ECO:0000256" key="3">
    <source>
        <dbReference type="ARBA" id="ARBA00022777"/>
    </source>
</evidence>
<dbReference type="EC" id="2.7.-.-" evidence="4"/>
<organism evidence="5">
    <name type="scientific">Arcella intermedia</name>
    <dbReference type="NCBI Taxonomy" id="1963864"/>
    <lineage>
        <taxon>Eukaryota</taxon>
        <taxon>Amoebozoa</taxon>
        <taxon>Tubulinea</taxon>
        <taxon>Elardia</taxon>
        <taxon>Arcellinida</taxon>
        <taxon>Sphaerothecina</taxon>
        <taxon>Arcellidae</taxon>
        <taxon>Arcella</taxon>
    </lineage>
</organism>
<reference evidence="5" key="1">
    <citation type="journal article" date="2020" name="J. Eukaryot. Microbiol.">
        <title>De novo Sequencing, Assembly and Annotation of the Transcriptome for the Free-Living Testate Amoeba Arcella intermedia.</title>
        <authorList>
            <person name="Ribeiro G.M."/>
            <person name="Porfirio-Sousa A.L."/>
            <person name="Maurer-Alcala X.X."/>
            <person name="Katz L.A."/>
            <person name="Lahr D.J.G."/>
        </authorList>
    </citation>
    <scope>NUCLEOTIDE SEQUENCE</scope>
</reference>
<accession>A0A6B2LEB9</accession>
<evidence type="ECO:0000256" key="4">
    <source>
        <dbReference type="RuleBase" id="RU363090"/>
    </source>
</evidence>
<comment type="similarity">
    <text evidence="1 4">Belongs to the inositol phosphokinase (IPK) family.</text>
</comment>
<dbReference type="GO" id="GO:0005737">
    <property type="term" value="C:cytoplasm"/>
    <property type="evidence" value="ECO:0007669"/>
    <property type="project" value="TreeGrafter"/>
</dbReference>
<dbReference type="GO" id="GO:0032958">
    <property type="term" value="P:inositol phosphate biosynthetic process"/>
    <property type="evidence" value="ECO:0007669"/>
    <property type="project" value="InterPro"/>
</dbReference>
<proteinExistence type="inferred from homology"/>
<keyword evidence="2 4" id="KW-0808">Transferase</keyword>
<keyword evidence="3 4" id="KW-0418">Kinase</keyword>
<protein>
    <recommendedName>
        <fullName evidence="4">Kinase</fullName>
        <ecNumber evidence="4">2.7.-.-</ecNumber>
    </recommendedName>
</protein>
<evidence type="ECO:0000256" key="1">
    <source>
        <dbReference type="ARBA" id="ARBA00007374"/>
    </source>
</evidence>
<dbReference type="GO" id="GO:0016301">
    <property type="term" value="F:kinase activity"/>
    <property type="evidence" value="ECO:0007669"/>
    <property type="project" value="UniProtKB-KW"/>
</dbReference>
<dbReference type="PANTHER" id="PTHR12400">
    <property type="entry name" value="INOSITOL POLYPHOSPHATE KINASE"/>
    <property type="match status" value="1"/>
</dbReference>
<name>A0A6B2LEB9_9EUKA</name>
<evidence type="ECO:0000313" key="5">
    <source>
        <dbReference type="EMBL" id="NDV35187.1"/>
    </source>
</evidence>
<dbReference type="SUPFAM" id="SSF56104">
    <property type="entry name" value="SAICAR synthase-like"/>
    <property type="match status" value="1"/>
</dbReference>
<dbReference type="PANTHER" id="PTHR12400:SF21">
    <property type="entry name" value="KINASE"/>
    <property type="match status" value="1"/>
</dbReference>
<dbReference type="GO" id="GO:0005634">
    <property type="term" value="C:nucleus"/>
    <property type="evidence" value="ECO:0007669"/>
    <property type="project" value="TreeGrafter"/>
</dbReference>
<evidence type="ECO:0000256" key="2">
    <source>
        <dbReference type="ARBA" id="ARBA00022679"/>
    </source>
</evidence>
<dbReference type="AlphaFoldDB" id="A0A6B2LEB9"/>
<dbReference type="InterPro" id="IPR005522">
    <property type="entry name" value="IPK"/>
</dbReference>
<dbReference type="Pfam" id="PF03770">
    <property type="entry name" value="IPK"/>
    <property type="match status" value="1"/>
</dbReference>
<dbReference type="Gene3D" id="3.30.470.160">
    <property type="entry name" value="Inositol polyphosphate kinase"/>
    <property type="match status" value="1"/>
</dbReference>
<dbReference type="InterPro" id="IPR038286">
    <property type="entry name" value="IPK_sf"/>
</dbReference>